<dbReference type="STRING" id="47866.GA0074694_3867"/>
<dbReference type="Proteomes" id="UP000198906">
    <property type="component" value="Unassembled WGS sequence"/>
</dbReference>
<organism evidence="1 2">
    <name type="scientific">Micromonospora inyonensis</name>
    <dbReference type="NCBI Taxonomy" id="47866"/>
    <lineage>
        <taxon>Bacteria</taxon>
        <taxon>Bacillati</taxon>
        <taxon>Actinomycetota</taxon>
        <taxon>Actinomycetes</taxon>
        <taxon>Micromonosporales</taxon>
        <taxon>Micromonosporaceae</taxon>
        <taxon>Micromonospora</taxon>
    </lineage>
</organism>
<dbReference type="AlphaFoldDB" id="A0A1C6S415"/>
<proteinExistence type="predicted"/>
<dbReference type="InterPro" id="IPR021388">
    <property type="entry name" value="DUF3024"/>
</dbReference>
<gene>
    <name evidence="1" type="ORF">GA0074694_3867</name>
</gene>
<protein>
    <recommendedName>
        <fullName evidence="3">DUF3024 domain-containing protein</fullName>
    </recommendedName>
</protein>
<evidence type="ECO:0000313" key="2">
    <source>
        <dbReference type="Proteomes" id="UP000198906"/>
    </source>
</evidence>
<reference evidence="2" key="1">
    <citation type="submission" date="2016-06" db="EMBL/GenBank/DDBJ databases">
        <authorList>
            <person name="Varghese N."/>
        </authorList>
    </citation>
    <scope>NUCLEOTIDE SEQUENCE [LARGE SCALE GENOMIC DNA]</scope>
    <source>
        <strain evidence="2">DSM 46123</strain>
    </source>
</reference>
<dbReference type="EMBL" id="FMHU01000002">
    <property type="protein sequence ID" value="SCL24213.1"/>
    <property type="molecule type" value="Genomic_DNA"/>
</dbReference>
<dbReference type="RefSeq" id="WP_091460252.1">
    <property type="nucleotide sequence ID" value="NZ_FMHU01000002.1"/>
</dbReference>
<evidence type="ECO:0000313" key="1">
    <source>
        <dbReference type="EMBL" id="SCL24213.1"/>
    </source>
</evidence>
<sequence>MAARGLPEAAVAQVRRWCAERVPEHVRDQVRIECEEAPRHLTVVECRPPWDADPEAEWTRLPVARFHYTRSTDTWALYHRDRDLRFHRYSPAPPSGDIGTLLTEVERDPTAIFWG</sequence>
<evidence type="ECO:0008006" key="3">
    <source>
        <dbReference type="Google" id="ProtNLM"/>
    </source>
</evidence>
<accession>A0A1C6S415</accession>
<dbReference type="Pfam" id="PF11225">
    <property type="entry name" value="DUF3024"/>
    <property type="match status" value="1"/>
</dbReference>
<keyword evidence="2" id="KW-1185">Reference proteome</keyword>
<name>A0A1C6S415_9ACTN</name>